<dbReference type="InterPro" id="IPR000600">
    <property type="entry name" value="ROK"/>
</dbReference>
<dbReference type="AlphaFoldDB" id="A0A318NQU8"/>
<protein>
    <submittedName>
        <fullName evidence="2">Sugar kinase</fullName>
    </submittedName>
</protein>
<comment type="similarity">
    <text evidence="1">Belongs to the ROK (NagC/XylR) family.</text>
</comment>
<evidence type="ECO:0000256" key="1">
    <source>
        <dbReference type="ARBA" id="ARBA00006479"/>
    </source>
</evidence>
<dbReference type="PANTHER" id="PTHR18964">
    <property type="entry name" value="ROK (REPRESSOR, ORF, KINASE) FAMILY"/>
    <property type="match status" value="1"/>
</dbReference>
<dbReference type="SUPFAM" id="SSF46785">
    <property type="entry name" value="Winged helix' DNA-binding domain"/>
    <property type="match status" value="1"/>
</dbReference>
<dbReference type="InterPro" id="IPR036390">
    <property type="entry name" value="WH_DNA-bd_sf"/>
</dbReference>
<gene>
    <name evidence="2" type="ORF">C7C45_04135</name>
</gene>
<evidence type="ECO:0000313" key="3">
    <source>
        <dbReference type="Proteomes" id="UP000248333"/>
    </source>
</evidence>
<name>A0A318NQU8_9ACTN</name>
<reference evidence="2 3" key="1">
    <citation type="submission" date="2018-03" db="EMBL/GenBank/DDBJ databases">
        <title>Bioinformatic expansion and discovery of thiopeptide antibiotics.</title>
        <authorList>
            <person name="Schwalen C.J."/>
            <person name="Hudson G.A."/>
            <person name="Mitchell D.A."/>
        </authorList>
    </citation>
    <scope>NUCLEOTIDE SEQUENCE [LARGE SCALE GENOMIC DNA]</scope>
    <source>
        <strain evidence="2 3">NRRL 8041</strain>
    </source>
</reference>
<dbReference type="InterPro" id="IPR036388">
    <property type="entry name" value="WH-like_DNA-bd_sf"/>
</dbReference>
<evidence type="ECO:0000313" key="2">
    <source>
        <dbReference type="EMBL" id="PYC75071.1"/>
    </source>
</evidence>
<keyword evidence="2" id="KW-0808">Transferase</keyword>
<dbReference type="InterPro" id="IPR043129">
    <property type="entry name" value="ATPase_NBD"/>
</dbReference>
<organism evidence="2 3">
    <name type="scientific">Micromonospora arborensis</name>
    <dbReference type="NCBI Taxonomy" id="2116518"/>
    <lineage>
        <taxon>Bacteria</taxon>
        <taxon>Bacillati</taxon>
        <taxon>Actinomycetota</taxon>
        <taxon>Actinomycetes</taxon>
        <taxon>Micromonosporales</taxon>
        <taxon>Micromonosporaceae</taxon>
        <taxon>Micromonospora</taxon>
    </lineage>
</organism>
<dbReference type="Gene3D" id="1.10.10.10">
    <property type="entry name" value="Winged helix-like DNA-binding domain superfamily/Winged helix DNA-binding domain"/>
    <property type="match status" value="1"/>
</dbReference>
<dbReference type="Proteomes" id="UP000248333">
    <property type="component" value="Unassembled WGS sequence"/>
</dbReference>
<dbReference type="OrthoDB" id="3863906at2"/>
<comment type="caution">
    <text evidence="2">The sequence shown here is derived from an EMBL/GenBank/DDBJ whole genome shotgun (WGS) entry which is preliminary data.</text>
</comment>
<dbReference type="RefSeq" id="WP_110562285.1">
    <property type="nucleotide sequence ID" value="NZ_PYBV01000005.1"/>
</dbReference>
<keyword evidence="3" id="KW-1185">Reference proteome</keyword>
<dbReference type="EMBL" id="PYBV01000005">
    <property type="protein sequence ID" value="PYC75071.1"/>
    <property type="molecule type" value="Genomic_DNA"/>
</dbReference>
<dbReference type="PANTHER" id="PTHR18964:SF173">
    <property type="entry name" value="GLUCOKINASE"/>
    <property type="match status" value="1"/>
</dbReference>
<keyword evidence="2" id="KW-0418">Kinase</keyword>
<dbReference type="InterPro" id="IPR049874">
    <property type="entry name" value="ROK_cs"/>
</dbReference>
<accession>A0A318NQU8</accession>
<dbReference type="Pfam" id="PF00480">
    <property type="entry name" value="ROK"/>
    <property type="match status" value="1"/>
</dbReference>
<dbReference type="GO" id="GO:0016301">
    <property type="term" value="F:kinase activity"/>
    <property type="evidence" value="ECO:0007669"/>
    <property type="project" value="UniProtKB-KW"/>
</dbReference>
<dbReference type="Gene3D" id="3.30.420.40">
    <property type="match status" value="3"/>
</dbReference>
<dbReference type="SUPFAM" id="SSF53067">
    <property type="entry name" value="Actin-like ATPase domain"/>
    <property type="match status" value="1"/>
</dbReference>
<sequence length="365" mass="38201">MTRITADVTFLRGYNQALVMAVGRTVGTFERSTVVQATGLTPQAVSKVIARLTVDGLIRPTGVRRPGVGKPAVVYELVPHSRYAIGAHVARRTLRLVLVDLAGTVHHSAVSPLPRDFTPPQLLDALASGIKAMTGVNDLGGGQLTGVGIGMIGPLDHAHGLVRGAHGLRHWHDVPLREIAEKHLGLPVHLDKDVTAGITAEAWRHGATFGDAALIMIESGIGGGFWLGGTAHRGAHTNAGEFGHTVVDLNGPRCVCGRHGCLEIVHNHAAEAGDVARAARVVAVGVVNLLQTLDLAHVVLAGADLLRHPEAYLAAVAEAVQADVRRTAWLTTKVTLSSLGADVIAAGAAMQVLDQHYGIPELAPI</sequence>
<proteinExistence type="inferred from homology"/>
<dbReference type="PROSITE" id="PS01125">
    <property type="entry name" value="ROK"/>
    <property type="match status" value="1"/>
</dbReference>